<feature type="region of interest" description="Disordered" evidence="1">
    <location>
        <begin position="463"/>
        <end position="494"/>
    </location>
</feature>
<feature type="compositionally biased region" description="Low complexity" evidence="1">
    <location>
        <begin position="1382"/>
        <end position="1437"/>
    </location>
</feature>
<feature type="compositionally biased region" description="Polar residues" evidence="1">
    <location>
        <begin position="1168"/>
        <end position="1178"/>
    </location>
</feature>
<dbReference type="VEuPathDB" id="PlasmoDB:PVX_091630"/>
<feature type="compositionally biased region" description="Basic and acidic residues" evidence="1">
    <location>
        <begin position="313"/>
        <end position="322"/>
    </location>
</feature>
<feature type="compositionally biased region" description="Polar residues" evidence="1">
    <location>
        <begin position="80"/>
        <end position="96"/>
    </location>
</feature>
<gene>
    <name evidence="2" type="ORF">PVP01_0920500</name>
</gene>
<dbReference type="VEuPathDB" id="PlasmoDB:PVW1_090025100"/>
<feature type="region of interest" description="Disordered" evidence="1">
    <location>
        <begin position="1382"/>
        <end position="1469"/>
    </location>
</feature>
<name>A0A564ZUS0_PLAVI</name>
<feature type="compositionally biased region" description="Basic and acidic residues" evidence="1">
    <location>
        <begin position="1"/>
        <end position="33"/>
    </location>
</feature>
<organism evidence="2 3">
    <name type="scientific">Plasmodium vivax</name>
    <name type="common">malaria parasite P. vivax</name>
    <dbReference type="NCBI Taxonomy" id="5855"/>
    <lineage>
        <taxon>Eukaryota</taxon>
        <taxon>Sar</taxon>
        <taxon>Alveolata</taxon>
        <taxon>Apicomplexa</taxon>
        <taxon>Aconoidasida</taxon>
        <taxon>Haemosporida</taxon>
        <taxon>Plasmodiidae</taxon>
        <taxon>Plasmodium</taxon>
        <taxon>Plasmodium (Plasmodium)</taxon>
    </lineage>
</organism>
<proteinExistence type="predicted"/>
<feature type="compositionally biased region" description="Basic and acidic residues" evidence="1">
    <location>
        <begin position="59"/>
        <end position="79"/>
    </location>
</feature>
<evidence type="ECO:0000313" key="3">
    <source>
        <dbReference type="Proteomes" id="UP000220605"/>
    </source>
</evidence>
<feature type="compositionally biased region" description="Basic and acidic residues" evidence="1">
    <location>
        <begin position="186"/>
        <end position="196"/>
    </location>
</feature>
<dbReference type="Proteomes" id="UP000220605">
    <property type="component" value="Chromosome 9"/>
</dbReference>
<evidence type="ECO:0000313" key="2">
    <source>
        <dbReference type="EMBL" id="VUZ95865.1"/>
    </source>
</evidence>
<feature type="region of interest" description="Disordered" evidence="1">
    <location>
        <begin position="1086"/>
        <end position="1193"/>
    </location>
</feature>
<feature type="region of interest" description="Disordered" evidence="1">
    <location>
        <begin position="1515"/>
        <end position="1555"/>
    </location>
</feature>
<feature type="compositionally biased region" description="Basic and acidic residues" evidence="1">
    <location>
        <begin position="628"/>
        <end position="638"/>
    </location>
</feature>
<feature type="compositionally biased region" description="Low complexity" evidence="1">
    <location>
        <begin position="156"/>
        <end position="185"/>
    </location>
</feature>
<dbReference type="VEuPathDB" id="PlasmoDB:PVP01_0920500"/>
<reference evidence="3" key="1">
    <citation type="submission" date="2016-07" db="EMBL/GenBank/DDBJ databases">
        <authorList>
            <consortium name="Pathogen Informatics"/>
        </authorList>
    </citation>
    <scope>NUCLEOTIDE SEQUENCE [LARGE SCALE GENOMIC DNA]</scope>
</reference>
<dbReference type="EMBL" id="LT635620">
    <property type="protein sequence ID" value="VUZ95865.1"/>
    <property type="molecule type" value="Genomic_DNA"/>
</dbReference>
<feature type="compositionally biased region" description="Gly residues" evidence="1">
    <location>
        <begin position="1086"/>
        <end position="1107"/>
    </location>
</feature>
<dbReference type="OrthoDB" id="8918678at2759"/>
<feature type="region of interest" description="Disordered" evidence="1">
    <location>
        <begin position="598"/>
        <end position="660"/>
    </location>
</feature>
<feature type="compositionally biased region" description="Basic residues" evidence="1">
    <location>
        <begin position="599"/>
        <end position="617"/>
    </location>
</feature>
<feature type="compositionally biased region" description="Polar residues" evidence="1">
    <location>
        <begin position="480"/>
        <end position="492"/>
    </location>
</feature>
<evidence type="ECO:0000256" key="1">
    <source>
        <dbReference type="SAM" id="MobiDB-lite"/>
    </source>
</evidence>
<accession>A0A564ZUS0</accession>
<feature type="compositionally biased region" description="Basic and acidic residues" evidence="1">
    <location>
        <begin position="1443"/>
        <end position="1457"/>
    </location>
</feature>
<feature type="compositionally biased region" description="Basic and acidic residues" evidence="1">
    <location>
        <begin position="100"/>
        <end position="110"/>
    </location>
</feature>
<dbReference type="VEuPathDB" id="PlasmoDB:PVPAM_090024700"/>
<sequence>MEEHLFSYENIFRNKDLNIDEEIREKNQKEKGQPVEGVKGPPGDGDPEEESPRGSAKKVKIEPGEEGKEDEQNKPDEQSKPGQNNKPGEEGPSNQPGAADESKTGEKDDTSPGGDGRPSEADCKGGAVEAEEEAVEEAAAVAMEETVKESVEEASTEVTSMMNVTNVTNATNATHTADAADAADTAQEKSRTEPQTKKKTKNDVSSLFADSPSEVPGAGGDPPRDNNEVNFWFSGEGAAPHGQANGSVNGSVNGAASAQAGEKGQARDNRLEVPLGSNPDGATNVKRREGEDGGSCGMGSSPSGVDASISGCNEEKQIRSDGGDVPDWTPQVSSSDLVGDASPPGCCEKGPSEEGADAPGGGTSEAVGGNAAGGNAAGGNAVGGNAAGGDAAGGDAAGGDAAGGDAAGGDAAGDNAAGDATTTTAAIPTTLCFGTNGTFCYTRGRKVKCAPLICILESGIRVKSEGSSGGSRGGTAASPPLSSTSGKHSSTIGGRDNRLEEHIYAIRNFPGPFSRRSDRVDKKVLNFLHGHMSLNEELYGNNVYECTQKNCVYKYLVNVMRNPQLLAFNLKDVRVERSGAKPEGGEKGRSAASYALVSPRHHHHHHHDHHHHDHHHQGGGDPRASENNPREELEDRHGRGSPPDVGERSALNSNRAEMDKFEITWRGAEKREPPLEGDTTWGVNAICGETPSFSPAATWRDANQGEAKGKKKKVLIQNQQYQFDDVVDPNFIKTFSQMGMKEKITREDVYQEYYHLCIYDSEKAARVCVEKNLFKHFFLVLKKYNGEMYRLMLSKYIKHIGNSMSHDIEVTDGLKNIFRIYNPNVHNSVVKEAFVFLISLLHRESMSFERDLLIDHWYVFYILVYHNFLFQFEENDLDYQDYRDDIGRFFSFLVRQLYTHGRVTEAQFLHLQLCGNPCVFSVAAGGRMHSGGYPSHVPHWGGYPSYVPPLEERPHWGGPLFDVLTFHICEVMEYLNRSHEDNFFYEDLIGQKIKYAFTLLELGVLEQAKKYVEITFYYVDVIRSQKTKNTLLVHLYESLLSQAKYVLPSRSLQPGGGVPTNWPASSEDLPAGGVYNYKVVSPHQGGGAIGGSGSGGSGGSSGGIGSGGPPPNEQLRGGQSGPREGDPYHVPFYQQPSGHVAMTPFGAKNPSGFNPEQVGSAHEGVITGSVSHRMGSNPSSPPHMSGALTTNQSIPSEGVGSYSHFGYPPPPHSIAANADQSSTHHGVFGSGASTHHDAFSSGMSVTHHANAPYPTDGANPFLPSYHPQQVVASGGAEYPPVEGGSTPYQQYGGAYQNGSAQTGYFYGGGESLAGGAAMSSIPDGGNAAARSYQQVSNACNDGYAANWGGTPYGGTGSSPAGQSSFAYYYDASGQVVYPAAAQQPPHQAAYHTAQQAPHQAAHQGAHQGAYTAQQAPHQAAHQGAHHAAYTAQQAPHQSAHPPDGTDNRTESQTKKQTDQPQGENNIDLINMGKTFISGFLSNIKEKIKMSEQAEEEEEENIFYYDYERKRWREKGVTSDEERERDRQKMQREMEIKNVAPPPLTENLAQTNKKNPLDIKDVRSRYVDYFS</sequence>
<feature type="compositionally biased region" description="Basic and acidic residues" evidence="1">
    <location>
        <begin position="1515"/>
        <end position="1535"/>
    </location>
</feature>
<feature type="compositionally biased region" description="Polar residues" evidence="1">
    <location>
        <begin position="244"/>
        <end position="256"/>
    </location>
</feature>
<protein>
    <submittedName>
        <fullName evidence="2">Protein transport protein SEC16, putative</fullName>
    </submittedName>
</protein>
<feature type="region of interest" description="Disordered" evidence="1">
    <location>
        <begin position="1"/>
        <end position="369"/>
    </location>
</feature>